<name>A0AAU7QR75_9FLAO</name>
<sequence>MYDIIIVGGGHSGIEAANIASSFKIKILLITLNINTIGLMSCNPSIGGIGKGQIVKEIDILGGLMGKITDNSMIHFKMLNKSKGEAMWSPRAQCDRNLYALNASKYLFKKKNIDILQDKVQKLILLKNKINGVKCLYNGKIYAKKVILANGTFLNGKINIGNKKIEGGRLNEESSLNLNKQLKKKRIKISKFKTGTSPRIDIRSVNLKYLYKQKSEKFLRFSYKKTKFLNIKKKCYFTYTNHKSYKIIYKYLNKKKYKIKGPRYCHSIEEKFLYGNIKNQIFIEPEGINTFEYYLSGFSISLPLKIQYKILKTIKGFEKVKIIRPGYKIEYNYIIPNQLKFTLESKLIKNLYLVGQINGTTGYEEAAAQGIIAGINATLKILKKKTFVLNPNISYIGVLIRDLIKYNFNEPYRMFTSRASNRIFLRQDNADYRLYKKSLLLKTLKKKYIIKIKNKYNKIFLFIKKILHKNIIYKKYKKKKIFNLLLDNNINIYKLYTKYKKIKYFFNKNNIYIKDLQLLNIEIKYYNYLKKSKKLLINNYEYLKNIKLNKNINYLNLNFLSNETKDKLNFFKNYKNLYDLYILGVRDSELEILYFYIKKKKYK</sequence>
<dbReference type="GO" id="GO:0002098">
    <property type="term" value="P:tRNA wobble uridine modification"/>
    <property type="evidence" value="ECO:0007669"/>
    <property type="project" value="InterPro"/>
</dbReference>
<evidence type="ECO:0000256" key="3">
    <source>
        <dbReference type="ARBA" id="ARBA00022694"/>
    </source>
</evidence>
<dbReference type="SMART" id="SM01228">
    <property type="entry name" value="GIDA_assoc_3"/>
    <property type="match status" value="1"/>
</dbReference>
<dbReference type="AlphaFoldDB" id="A0AAU7QR75"/>
<comment type="cofactor">
    <cofactor evidence="1">
        <name>FAD</name>
        <dbReference type="ChEBI" id="CHEBI:57692"/>
    </cofactor>
</comment>
<evidence type="ECO:0000256" key="5">
    <source>
        <dbReference type="ARBA" id="ARBA00023027"/>
    </source>
</evidence>
<dbReference type="InterPro" id="IPR004416">
    <property type="entry name" value="MnmG"/>
</dbReference>
<proteinExistence type="predicted"/>
<evidence type="ECO:0000256" key="4">
    <source>
        <dbReference type="ARBA" id="ARBA00022827"/>
    </source>
</evidence>
<accession>A0AAU7QR75</accession>
<dbReference type="InterPro" id="IPR047001">
    <property type="entry name" value="MnmG_C_subdom"/>
</dbReference>
<dbReference type="EMBL" id="CP157894">
    <property type="protein sequence ID" value="XBT18353.1"/>
    <property type="molecule type" value="Genomic_DNA"/>
</dbReference>
<keyword evidence="5" id="KW-0520">NAD</keyword>
<evidence type="ECO:0000259" key="7">
    <source>
        <dbReference type="SMART" id="SM01228"/>
    </source>
</evidence>
<keyword evidence="3" id="KW-0819">tRNA processing</keyword>
<dbReference type="PANTHER" id="PTHR11806">
    <property type="entry name" value="GLUCOSE INHIBITED DIVISION PROTEIN A"/>
    <property type="match status" value="1"/>
</dbReference>
<feature type="domain" description="tRNA uridine 5-carboxymethylaminomethyl modification enzyme C-terminal subdomain" evidence="7">
    <location>
        <begin position="523"/>
        <end position="595"/>
    </location>
</feature>
<organism evidence="8">
    <name type="scientific">Candidatus Shikimatogenerans sp. Tduv</name>
    <dbReference type="NCBI Taxonomy" id="3158567"/>
    <lineage>
        <taxon>Bacteria</taxon>
        <taxon>Pseudomonadati</taxon>
        <taxon>Bacteroidota</taxon>
        <taxon>Flavobacteriia</taxon>
        <taxon>Flavobacteriales</taxon>
        <taxon>Candidatus Shikimatogenerans</taxon>
    </lineage>
</organism>
<dbReference type="PANTHER" id="PTHR11806:SF0">
    <property type="entry name" value="PROTEIN MTO1 HOMOLOG, MITOCHONDRIAL"/>
    <property type="match status" value="1"/>
</dbReference>
<keyword evidence="2" id="KW-0285">Flavoprotein</keyword>
<gene>
    <name evidence="8" type="primary">mnmG</name>
    <name evidence="8" type="ORF">ABNO50_00835</name>
</gene>
<dbReference type="SUPFAM" id="SSF51905">
    <property type="entry name" value="FAD/NAD(P)-binding domain"/>
    <property type="match status" value="1"/>
</dbReference>
<dbReference type="InterPro" id="IPR040131">
    <property type="entry name" value="MnmG_N"/>
</dbReference>
<evidence type="ECO:0000256" key="6">
    <source>
        <dbReference type="ARBA" id="ARBA00025948"/>
    </source>
</evidence>
<dbReference type="NCBIfam" id="TIGR00136">
    <property type="entry name" value="mnmG_gidA"/>
    <property type="match status" value="1"/>
</dbReference>
<evidence type="ECO:0000256" key="2">
    <source>
        <dbReference type="ARBA" id="ARBA00022630"/>
    </source>
</evidence>
<dbReference type="GO" id="GO:0030488">
    <property type="term" value="P:tRNA methylation"/>
    <property type="evidence" value="ECO:0007669"/>
    <property type="project" value="TreeGrafter"/>
</dbReference>
<comment type="subunit">
    <text evidence="6">Homodimer. Heterotetramer of two MnmE and two MnmG subunits.</text>
</comment>
<dbReference type="Pfam" id="PF01134">
    <property type="entry name" value="GIDA"/>
    <property type="match status" value="1"/>
</dbReference>
<dbReference type="Gene3D" id="3.50.50.60">
    <property type="entry name" value="FAD/NAD(P)-binding domain"/>
    <property type="match status" value="2"/>
</dbReference>
<dbReference type="InterPro" id="IPR036188">
    <property type="entry name" value="FAD/NAD-bd_sf"/>
</dbReference>
<protein>
    <submittedName>
        <fullName evidence="8">tRNA uridine-5-carboxymethylaminomethyl(34) synthesis enzyme MnmG</fullName>
    </submittedName>
</protein>
<dbReference type="InterPro" id="IPR002218">
    <property type="entry name" value="MnmG-rel"/>
</dbReference>
<keyword evidence="4" id="KW-0274">FAD</keyword>
<evidence type="ECO:0000256" key="1">
    <source>
        <dbReference type="ARBA" id="ARBA00001974"/>
    </source>
</evidence>
<reference evidence="8" key="1">
    <citation type="submission" date="2024-06" db="EMBL/GenBank/DDBJ databases">
        <title>Diversity, functionality, and evolutionary history of bacterial symbionts in false click beetles (Coleoptera, Throscidae).</title>
        <authorList>
            <person name="Wierz J.C."/>
            <person name="Malm H."/>
            <person name="Kaltenpoth M."/>
            <person name="Engl T."/>
        </authorList>
    </citation>
    <scope>NUCLEOTIDE SEQUENCE</scope>
    <source>
        <strain evidence="8">Tduv</strain>
    </source>
</reference>
<dbReference type="GO" id="GO:0050660">
    <property type="term" value="F:flavin adenine dinucleotide binding"/>
    <property type="evidence" value="ECO:0007669"/>
    <property type="project" value="InterPro"/>
</dbReference>
<evidence type="ECO:0000313" key="8">
    <source>
        <dbReference type="EMBL" id="XBT18353.1"/>
    </source>
</evidence>